<organism evidence="1 2">
    <name type="scientific">Mycena metata</name>
    <dbReference type="NCBI Taxonomy" id="1033252"/>
    <lineage>
        <taxon>Eukaryota</taxon>
        <taxon>Fungi</taxon>
        <taxon>Dikarya</taxon>
        <taxon>Basidiomycota</taxon>
        <taxon>Agaricomycotina</taxon>
        <taxon>Agaricomycetes</taxon>
        <taxon>Agaricomycetidae</taxon>
        <taxon>Agaricales</taxon>
        <taxon>Marasmiineae</taxon>
        <taxon>Mycenaceae</taxon>
        <taxon>Mycena</taxon>
    </lineage>
</organism>
<gene>
    <name evidence="1" type="ORF">B0H16DRAFT_861110</name>
</gene>
<evidence type="ECO:0000313" key="1">
    <source>
        <dbReference type="EMBL" id="KAJ7695234.1"/>
    </source>
</evidence>
<sequence length="245" mass="27741">MQRLAKISGDVRREAHGLYHESLSVMSQGDYRECIALTRRGRTALSLCGFSQGQLNYGLMGIQAEVHKLKSEYSEAQDIQSQIFRETTNDKHQQAFSLMNIAEIEVMIGIPKTKIQKAIDASQAISRASENSMMTLVCDATQADLNLREGDMSSTPFRRCLQVGWGTFAEVVSFCLERLANISRWEAFHPTSWPTVYLAHSLKVKESLGIYKALQFLGDVFLWIHQNGCSPQQSRVHDPYWGYLQ</sequence>
<dbReference type="EMBL" id="JARKIB010000664">
    <property type="protein sequence ID" value="KAJ7695234.1"/>
    <property type="molecule type" value="Genomic_DNA"/>
</dbReference>
<dbReference type="AlphaFoldDB" id="A0AAD7GLX7"/>
<protein>
    <submittedName>
        <fullName evidence="1">Uncharacterized protein</fullName>
    </submittedName>
</protein>
<comment type="caution">
    <text evidence="1">The sequence shown here is derived from an EMBL/GenBank/DDBJ whole genome shotgun (WGS) entry which is preliminary data.</text>
</comment>
<reference evidence="1" key="1">
    <citation type="submission" date="2023-03" db="EMBL/GenBank/DDBJ databases">
        <title>Massive genome expansion in bonnet fungi (Mycena s.s.) driven by repeated elements and novel gene families across ecological guilds.</title>
        <authorList>
            <consortium name="Lawrence Berkeley National Laboratory"/>
            <person name="Harder C.B."/>
            <person name="Miyauchi S."/>
            <person name="Viragh M."/>
            <person name="Kuo A."/>
            <person name="Thoen E."/>
            <person name="Andreopoulos B."/>
            <person name="Lu D."/>
            <person name="Skrede I."/>
            <person name="Drula E."/>
            <person name="Henrissat B."/>
            <person name="Morin E."/>
            <person name="Kohler A."/>
            <person name="Barry K."/>
            <person name="LaButti K."/>
            <person name="Morin E."/>
            <person name="Salamov A."/>
            <person name="Lipzen A."/>
            <person name="Mereny Z."/>
            <person name="Hegedus B."/>
            <person name="Baldrian P."/>
            <person name="Stursova M."/>
            <person name="Weitz H."/>
            <person name="Taylor A."/>
            <person name="Grigoriev I.V."/>
            <person name="Nagy L.G."/>
            <person name="Martin F."/>
            <person name="Kauserud H."/>
        </authorList>
    </citation>
    <scope>NUCLEOTIDE SEQUENCE</scope>
    <source>
        <strain evidence="1">CBHHK182m</strain>
    </source>
</reference>
<evidence type="ECO:0000313" key="2">
    <source>
        <dbReference type="Proteomes" id="UP001215598"/>
    </source>
</evidence>
<keyword evidence="2" id="KW-1185">Reference proteome</keyword>
<accession>A0AAD7GLX7</accession>
<proteinExistence type="predicted"/>
<name>A0AAD7GLX7_9AGAR</name>
<dbReference type="Proteomes" id="UP001215598">
    <property type="component" value="Unassembled WGS sequence"/>
</dbReference>